<sequence>MNSQQCYILCEGWLERKIQQATAQNDLKWKTRYARLVLQHDKFIEVQFFQKQPKQETDIVADKITLLQWRYAVDFDYESKDKGRAHIIRIQVYDHGFVTPASLIVKISLQYGDEALAWMHCIQNLTKLTSEIQGHTFNVIPCDGLCSQKIGVSNDQCVLHVTAEAVSLAVKTNYSIACVLPLSSIRSYNTKKPSHFSITSGRRAPLGEGIYEFKTAHGDGNRLFDLMDHYTGITPVAKMVHAVERPASTQTNCQNINTTNRDQAKEQEKQLPPRNPSVVSRSFPSSSNELLSNTPQKPPRKPPLPKNFFPSKSFTSFLDELGFCDKNGNSSNTVEQQGNIQQPGNDKVGELDKSSVMSRGLYDLDKLLYTLEGNILKSNSSNKIMATNGDIELECKTLLTELIENVVKGITFPDNINNADTVHAADSRRSVNIHSEVPQEKFSFESESSRKKTKSTPRPNLCGSKISLTSSGSKDRNSKYSTIDWSRKSFKQRK</sequence>
<evidence type="ECO:0000259" key="2">
    <source>
        <dbReference type="Pfam" id="PF02174"/>
    </source>
</evidence>
<dbReference type="InterPro" id="IPR002404">
    <property type="entry name" value="IRS_PTB"/>
</dbReference>
<comment type="caution">
    <text evidence="3">The sequence shown here is derived from an EMBL/GenBank/DDBJ whole genome shotgun (WGS) entry which is preliminary data.</text>
</comment>
<keyword evidence="4" id="KW-1185">Reference proteome</keyword>
<dbReference type="Pfam" id="PF02174">
    <property type="entry name" value="IRS"/>
    <property type="match status" value="1"/>
</dbReference>
<feature type="region of interest" description="Disordered" evidence="1">
    <location>
        <begin position="260"/>
        <end position="309"/>
    </location>
</feature>
<dbReference type="Gene3D" id="2.30.29.30">
    <property type="entry name" value="Pleckstrin-homology domain (PH domain)/Phosphotyrosine-binding domain (PTB)"/>
    <property type="match status" value="1"/>
</dbReference>
<dbReference type="SUPFAM" id="SSF50729">
    <property type="entry name" value="PH domain-like"/>
    <property type="match status" value="1"/>
</dbReference>
<gene>
    <name evidence="3" type="ORF">CVLEPA_LOCUS28018</name>
</gene>
<feature type="domain" description="IRS-type PTB" evidence="2">
    <location>
        <begin position="153"/>
        <end position="231"/>
    </location>
</feature>
<dbReference type="PANTHER" id="PTHR21258:SF62">
    <property type="entry name" value="INSULIN RECEPTOR SUBSTRATE 1"/>
    <property type="match status" value="1"/>
</dbReference>
<dbReference type="SMART" id="SM01244">
    <property type="entry name" value="IRS"/>
    <property type="match status" value="1"/>
</dbReference>
<dbReference type="PANTHER" id="PTHR21258">
    <property type="entry name" value="DOCKING PROTEIN RELATED"/>
    <property type="match status" value="1"/>
</dbReference>
<organism evidence="3 4">
    <name type="scientific">Clavelina lepadiformis</name>
    <name type="common">Light-bulb sea squirt</name>
    <name type="synonym">Ascidia lepadiformis</name>
    <dbReference type="NCBI Taxonomy" id="159417"/>
    <lineage>
        <taxon>Eukaryota</taxon>
        <taxon>Metazoa</taxon>
        <taxon>Chordata</taxon>
        <taxon>Tunicata</taxon>
        <taxon>Ascidiacea</taxon>
        <taxon>Aplousobranchia</taxon>
        <taxon>Clavelinidae</taxon>
        <taxon>Clavelina</taxon>
    </lineage>
</organism>
<dbReference type="InterPro" id="IPR050996">
    <property type="entry name" value="Docking_Protein_DOK"/>
</dbReference>
<accession>A0ABP0GVJ5</accession>
<evidence type="ECO:0000256" key="1">
    <source>
        <dbReference type="SAM" id="MobiDB-lite"/>
    </source>
</evidence>
<name>A0ABP0GVJ5_CLALP</name>
<proteinExistence type="predicted"/>
<reference evidence="3 4" key="1">
    <citation type="submission" date="2024-02" db="EMBL/GenBank/DDBJ databases">
        <authorList>
            <person name="Daric V."/>
            <person name="Darras S."/>
        </authorList>
    </citation>
    <scope>NUCLEOTIDE SEQUENCE [LARGE SCALE GENOMIC DNA]</scope>
</reference>
<evidence type="ECO:0000313" key="4">
    <source>
        <dbReference type="Proteomes" id="UP001642483"/>
    </source>
</evidence>
<feature type="region of interest" description="Disordered" evidence="1">
    <location>
        <begin position="438"/>
        <end position="480"/>
    </location>
</feature>
<feature type="compositionally biased region" description="Polar residues" evidence="1">
    <location>
        <begin position="328"/>
        <end position="344"/>
    </location>
</feature>
<feature type="region of interest" description="Disordered" evidence="1">
    <location>
        <begin position="328"/>
        <end position="351"/>
    </location>
</feature>
<dbReference type="EMBL" id="CAWYQH010000141">
    <property type="protein sequence ID" value="CAK8694664.1"/>
    <property type="molecule type" value="Genomic_DNA"/>
</dbReference>
<feature type="compositionally biased region" description="Basic and acidic residues" evidence="1">
    <location>
        <begin position="438"/>
        <end position="450"/>
    </location>
</feature>
<feature type="compositionally biased region" description="Low complexity" evidence="1">
    <location>
        <begin position="276"/>
        <end position="288"/>
    </location>
</feature>
<feature type="compositionally biased region" description="Basic and acidic residues" evidence="1">
    <location>
        <begin position="262"/>
        <end position="271"/>
    </location>
</feature>
<dbReference type="InterPro" id="IPR011993">
    <property type="entry name" value="PH-like_dom_sf"/>
</dbReference>
<evidence type="ECO:0000313" key="3">
    <source>
        <dbReference type="EMBL" id="CAK8694664.1"/>
    </source>
</evidence>
<dbReference type="Proteomes" id="UP001642483">
    <property type="component" value="Unassembled WGS sequence"/>
</dbReference>
<protein>
    <recommendedName>
        <fullName evidence="2">IRS-type PTB domain-containing protein</fullName>
    </recommendedName>
</protein>